<protein>
    <submittedName>
        <fullName evidence="3">Uncharacterized protein</fullName>
    </submittedName>
</protein>
<accession>A0A7J7QS50</accession>
<keyword evidence="4" id="KW-1185">Reference proteome</keyword>
<sequence>MARVAASAVSRSCPGVIGPLPSWENGKRWPGICLLPLFLLLLSQTSGLHHLGSPSPGQCTHGSGSQAPAAPGDPGTRFGCPPSELSRPAQHTAACSAGLLQSQAAFSTRSWECHQTVPVGRGGDLPVAADAFLSFSPPHPL</sequence>
<evidence type="ECO:0000313" key="4">
    <source>
        <dbReference type="Proteomes" id="UP000558488"/>
    </source>
</evidence>
<feature type="compositionally biased region" description="Polar residues" evidence="1">
    <location>
        <begin position="55"/>
        <end position="66"/>
    </location>
</feature>
<dbReference type="EMBL" id="JACAGB010000187">
    <property type="protein sequence ID" value="KAF6266858.1"/>
    <property type="molecule type" value="Genomic_DNA"/>
</dbReference>
<evidence type="ECO:0000256" key="2">
    <source>
        <dbReference type="SAM" id="SignalP"/>
    </source>
</evidence>
<feature type="signal peptide" evidence="2">
    <location>
        <begin position="1"/>
        <end position="47"/>
    </location>
</feature>
<feature type="region of interest" description="Disordered" evidence="1">
    <location>
        <begin position="51"/>
        <end position="88"/>
    </location>
</feature>
<reference evidence="3 4" key="1">
    <citation type="journal article" date="2020" name="Nature">
        <title>Six reference-quality genomes reveal evolution of bat adaptations.</title>
        <authorList>
            <person name="Jebb D."/>
            <person name="Huang Z."/>
            <person name="Pippel M."/>
            <person name="Hughes G.M."/>
            <person name="Lavrichenko K."/>
            <person name="Devanna P."/>
            <person name="Winkler S."/>
            <person name="Jermiin L.S."/>
            <person name="Skirmuntt E.C."/>
            <person name="Katzourakis A."/>
            <person name="Burkitt-Gray L."/>
            <person name="Ray D.A."/>
            <person name="Sullivan K.A.M."/>
            <person name="Roscito J.G."/>
            <person name="Kirilenko B.M."/>
            <person name="Davalos L.M."/>
            <person name="Corthals A.P."/>
            <person name="Power M.L."/>
            <person name="Jones G."/>
            <person name="Ransome R.D."/>
            <person name="Dechmann D.K.N."/>
            <person name="Locatelli A.G."/>
            <person name="Puechmaille S.J."/>
            <person name="Fedrigo O."/>
            <person name="Jarvis E.D."/>
            <person name="Hiller M."/>
            <person name="Vernes S.C."/>
            <person name="Myers E.W."/>
            <person name="Teeling E.C."/>
        </authorList>
    </citation>
    <scope>NUCLEOTIDE SEQUENCE [LARGE SCALE GENOMIC DNA]</scope>
    <source>
        <strain evidence="3">MPipKuh1</strain>
        <tissue evidence="3">Flight muscle</tissue>
    </source>
</reference>
<comment type="caution">
    <text evidence="3">The sequence shown here is derived from an EMBL/GenBank/DDBJ whole genome shotgun (WGS) entry which is preliminary data.</text>
</comment>
<evidence type="ECO:0000256" key="1">
    <source>
        <dbReference type="SAM" id="MobiDB-lite"/>
    </source>
</evidence>
<feature type="chain" id="PRO_5029583482" evidence="2">
    <location>
        <begin position="48"/>
        <end position="141"/>
    </location>
</feature>
<organism evidence="3 4">
    <name type="scientific">Pipistrellus kuhlii</name>
    <name type="common">Kuhl's pipistrelle</name>
    <dbReference type="NCBI Taxonomy" id="59472"/>
    <lineage>
        <taxon>Eukaryota</taxon>
        <taxon>Metazoa</taxon>
        <taxon>Chordata</taxon>
        <taxon>Craniata</taxon>
        <taxon>Vertebrata</taxon>
        <taxon>Euteleostomi</taxon>
        <taxon>Mammalia</taxon>
        <taxon>Eutheria</taxon>
        <taxon>Laurasiatheria</taxon>
        <taxon>Chiroptera</taxon>
        <taxon>Yangochiroptera</taxon>
        <taxon>Vespertilionidae</taxon>
        <taxon>Pipistrellus</taxon>
    </lineage>
</organism>
<proteinExistence type="predicted"/>
<keyword evidence="2" id="KW-0732">Signal</keyword>
<evidence type="ECO:0000313" key="3">
    <source>
        <dbReference type="EMBL" id="KAF6266858.1"/>
    </source>
</evidence>
<name>A0A7J7QS50_PIPKU</name>
<dbReference type="AlphaFoldDB" id="A0A7J7QS50"/>
<gene>
    <name evidence="3" type="ORF">mPipKuh1_008751</name>
</gene>
<dbReference type="Proteomes" id="UP000558488">
    <property type="component" value="Unassembled WGS sequence"/>
</dbReference>